<accession>A0A6G7CPM8</accession>
<dbReference type="InterPro" id="IPR036812">
    <property type="entry name" value="NAD(P)_OxRdtase_dom_sf"/>
</dbReference>
<feature type="site" description="Lowers pKa of active site Tyr" evidence="3">
    <location>
        <position position="78"/>
    </location>
</feature>
<dbReference type="Pfam" id="PF00248">
    <property type="entry name" value="Aldo_ket_red"/>
    <property type="match status" value="1"/>
</dbReference>
<evidence type="ECO:0000259" key="4">
    <source>
        <dbReference type="Pfam" id="PF00248"/>
    </source>
</evidence>
<protein>
    <submittedName>
        <fullName evidence="5">Aldo/keto reductase</fullName>
    </submittedName>
</protein>
<dbReference type="AlphaFoldDB" id="A0A6G7CPM8"/>
<dbReference type="InterPro" id="IPR020471">
    <property type="entry name" value="AKR"/>
</dbReference>
<organism evidence="5 6">
    <name type="scientific">Vibrio ziniensis</name>
    <dbReference type="NCBI Taxonomy" id="2711221"/>
    <lineage>
        <taxon>Bacteria</taxon>
        <taxon>Pseudomonadati</taxon>
        <taxon>Pseudomonadota</taxon>
        <taxon>Gammaproteobacteria</taxon>
        <taxon>Vibrionales</taxon>
        <taxon>Vibrionaceae</taxon>
        <taxon>Vibrio</taxon>
    </lineage>
</organism>
<dbReference type="Gene3D" id="3.20.20.100">
    <property type="entry name" value="NADP-dependent oxidoreductase domain"/>
    <property type="match status" value="1"/>
</dbReference>
<dbReference type="KEGG" id="vzi:G5S32_18915"/>
<evidence type="ECO:0000256" key="2">
    <source>
        <dbReference type="PIRSR" id="PIRSR000097-2"/>
    </source>
</evidence>
<proteinExistence type="predicted"/>
<dbReference type="InterPro" id="IPR023210">
    <property type="entry name" value="NADP_OxRdtase_dom"/>
</dbReference>
<dbReference type="PANTHER" id="PTHR43638:SF3">
    <property type="entry name" value="ALDEHYDE REDUCTASE"/>
    <property type="match status" value="1"/>
</dbReference>
<dbReference type="RefSeq" id="WP_165313705.1">
    <property type="nucleotide sequence ID" value="NZ_CP049332.1"/>
</dbReference>
<sequence length="279" mass="31437">MEDFILPSNNPMPRLGLGTWYMGETPRTRKQEVEALRFGIEYGARLLDCAEMYGEGEAESIAGEAMKGFRDQLYIVSKFYPHNASRKGVITACERSLRRLNTDYLDMYLLHWMGSVPFEETLEALYLLKEQGKIRDYGVSNLDINDLKDFCSADSQGLCATNQVLYNLACREPEWAVKPFCDQKGMSMMAYCPLDQGSLLFEPALQTIADKHNATPAQIALAWLLHQSGVIAIPKSSTVSRVKENLDSANITLTVSDIERINREFPAPTNDYEGRIGIR</sequence>
<name>A0A6G7CPM8_9VIBR</name>
<evidence type="ECO:0000256" key="1">
    <source>
        <dbReference type="PIRSR" id="PIRSR000097-1"/>
    </source>
</evidence>
<dbReference type="EMBL" id="CP049332">
    <property type="protein sequence ID" value="QIH44042.1"/>
    <property type="molecule type" value="Genomic_DNA"/>
</dbReference>
<evidence type="ECO:0000313" key="6">
    <source>
        <dbReference type="Proteomes" id="UP000503003"/>
    </source>
</evidence>
<feature type="domain" description="NADP-dependent oxidoreductase" evidence="4">
    <location>
        <begin position="14"/>
        <end position="262"/>
    </location>
</feature>
<dbReference type="PIRSF" id="PIRSF000097">
    <property type="entry name" value="AKR"/>
    <property type="match status" value="1"/>
</dbReference>
<evidence type="ECO:0000256" key="3">
    <source>
        <dbReference type="PIRSR" id="PIRSR000097-3"/>
    </source>
</evidence>
<reference evidence="5 6" key="1">
    <citation type="submission" date="2020-02" db="EMBL/GenBank/DDBJ databases">
        <title>A complete genome of a marine bacterium Vibrio sp. ZWAL4003 isolated from the mangrove sediment with the ability to degrade polysaccharides.</title>
        <authorList>
            <person name="Wu J."/>
            <person name="Qu W."/>
            <person name="Zeng R."/>
        </authorList>
    </citation>
    <scope>NUCLEOTIDE SEQUENCE [LARGE SCALE GENOMIC DNA]</scope>
    <source>
        <strain evidence="5 6">ZWAL4003</strain>
    </source>
</reference>
<dbReference type="GO" id="GO:0016491">
    <property type="term" value="F:oxidoreductase activity"/>
    <property type="evidence" value="ECO:0007669"/>
    <property type="project" value="InterPro"/>
</dbReference>
<gene>
    <name evidence="5" type="ORF">G5S32_18915</name>
</gene>
<feature type="binding site" evidence="2">
    <location>
        <position position="111"/>
    </location>
    <ligand>
        <name>substrate</name>
    </ligand>
</feature>
<keyword evidence="6" id="KW-1185">Reference proteome</keyword>
<dbReference type="PRINTS" id="PR00069">
    <property type="entry name" value="ALDKETRDTASE"/>
</dbReference>
<dbReference type="PANTHER" id="PTHR43638">
    <property type="entry name" value="OXIDOREDUCTASE, ALDO/KETO REDUCTASE FAMILY PROTEIN"/>
    <property type="match status" value="1"/>
</dbReference>
<feature type="active site" description="Proton donor" evidence="1">
    <location>
        <position position="53"/>
    </location>
</feature>
<dbReference type="Proteomes" id="UP000503003">
    <property type="component" value="Chromosome 2"/>
</dbReference>
<dbReference type="SUPFAM" id="SSF51430">
    <property type="entry name" value="NAD(P)-linked oxidoreductase"/>
    <property type="match status" value="1"/>
</dbReference>
<evidence type="ECO:0000313" key="5">
    <source>
        <dbReference type="EMBL" id="QIH44042.1"/>
    </source>
</evidence>